<evidence type="ECO:0000313" key="2">
    <source>
        <dbReference type="Proteomes" id="UP000182649"/>
    </source>
</evidence>
<evidence type="ECO:0000313" key="1">
    <source>
        <dbReference type="EMBL" id="SFU73848.1"/>
    </source>
</evidence>
<proteinExistence type="predicted"/>
<dbReference type="AlphaFoldDB" id="A0A1I7ILR6"/>
<sequence>MLGALHCPSRAIVPLGRRPTSVPPVPQQQYCHNANTRLPSRAAGQPDVTLCSQDSGQGFFEESGEALRMQRFRQAYNETADPEFFRFRSVLARQFLDPASHPAGTIKVKPAGTEHLVQGDVSAVGMNDFRRWIQCLDHADHLVELRRRHPVHLVYDNYVRKFHLLG</sequence>
<organism evidence="1 2">
    <name type="scientific">Nitrosospira multiformis</name>
    <dbReference type="NCBI Taxonomy" id="1231"/>
    <lineage>
        <taxon>Bacteria</taxon>
        <taxon>Pseudomonadati</taxon>
        <taxon>Pseudomonadota</taxon>
        <taxon>Betaproteobacteria</taxon>
        <taxon>Nitrosomonadales</taxon>
        <taxon>Nitrosomonadaceae</taxon>
        <taxon>Nitrosospira</taxon>
    </lineage>
</organism>
<dbReference type="Proteomes" id="UP000182649">
    <property type="component" value="Unassembled WGS sequence"/>
</dbReference>
<reference evidence="2" key="1">
    <citation type="submission" date="2016-10" db="EMBL/GenBank/DDBJ databases">
        <authorList>
            <person name="Varghese N."/>
            <person name="Submissions S."/>
        </authorList>
    </citation>
    <scope>NUCLEOTIDE SEQUENCE [LARGE SCALE GENOMIC DNA]</scope>
    <source>
        <strain evidence="2">Nl14</strain>
    </source>
</reference>
<dbReference type="EMBL" id="FPBZ01000021">
    <property type="protein sequence ID" value="SFU73848.1"/>
    <property type="molecule type" value="Genomic_DNA"/>
</dbReference>
<protein>
    <submittedName>
        <fullName evidence="1">Uncharacterized protein</fullName>
    </submittedName>
</protein>
<name>A0A1I7ILR6_9PROT</name>
<gene>
    <name evidence="1" type="ORF">SAMN05216417_12138</name>
</gene>
<accession>A0A1I7ILR6</accession>